<evidence type="ECO:0000313" key="1">
    <source>
        <dbReference type="EMBL" id="CAG8448885.1"/>
    </source>
</evidence>
<name>A0A9N8YRY4_9GLOM</name>
<protein>
    <submittedName>
        <fullName evidence="1">7447_t:CDS:1</fullName>
    </submittedName>
</protein>
<dbReference type="EMBL" id="CAJVPL010000113">
    <property type="protein sequence ID" value="CAG8448885.1"/>
    <property type="molecule type" value="Genomic_DNA"/>
</dbReference>
<organism evidence="1 2">
    <name type="scientific">Ambispora gerdemannii</name>
    <dbReference type="NCBI Taxonomy" id="144530"/>
    <lineage>
        <taxon>Eukaryota</taxon>
        <taxon>Fungi</taxon>
        <taxon>Fungi incertae sedis</taxon>
        <taxon>Mucoromycota</taxon>
        <taxon>Glomeromycotina</taxon>
        <taxon>Glomeromycetes</taxon>
        <taxon>Archaeosporales</taxon>
        <taxon>Ambisporaceae</taxon>
        <taxon>Ambispora</taxon>
    </lineage>
</organism>
<dbReference type="Proteomes" id="UP000789831">
    <property type="component" value="Unassembled WGS sequence"/>
</dbReference>
<evidence type="ECO:0000313" key="2">
    <source>
        <dbReference type="Proteomes" id="UP000789831"/>
    </source>
</evidence>
<accession>A0A9N8YRY4</accession>
<feature type="non-terminal residue" evidence="1">
    <location>
        <position position="111"/>
    </location>
</feature>
<proteinExistence type="predicted"/>
<sequence length="111" mass="12324">ARTESVGAKREAEELVNTLLEIFAEVITVPSGNLAMSTLRNRTRTGYPTILLIDIDNKDRSIERRESFVAIEGVSMSTFNESDPLYGLDLLRQVSAEILNNSLDQVVPISK</sequence>
<comment type="caution">
    <text evidence="1">The sequence shown here is derived from an EMBL/GenBank/DDBJ whole genome shotgun (WGS) entry which is preliminary data.</text>
</comment>
<reference evidence="1" key="1">
    <citation type="submission" date="2021-06" db="EMBL/GenBank/DDBJ databases">
        <authorList>
            <person name="Kallberg Y."/>
            <person name="Tangrot J."/>
            <person name="Rosling A."/>
        </authorList>
    </citation>
    <scope>NUCLEOTIDE SEQUENCE</scope>
    <source>
        <strain evidence="1">MT106</strain>
    </source>
</reference>
<dbReference type="AlphaFoldDB" id="A0A9N8YRY4"/>
<gene>
    <name evidence="1" type="ORF">AGERDE_LOCUS1600</name>
</gene>
<keyword evidence="2" id="KW-1185">Reference proteome</keyword>